<name>A0A8T0CQR5_CORYI</name>
<comment type="subcellular location">
    <subcellularLocation>
        <location evidence="1">Membrane</location>
        <topology evidence="1">Multi-pass membrane protein</topology>
    </subcellularLocation>
</comment>
<feature type="transmembrane region" description="Helical" evidence="8">
    <location>
        <begin position="541"/>
        <end position="562"/>
    </location>
</feature>
<evidence type="ECO:0000256" key="5">
    <source>
        <dbReference type="ARBA" id="ARBA00023043"/>
    </source>
</evidence>
<keyword evidence="2 8" id="KW-0812">Transmembrane</keyword>
<keyword evidence="11" id="KW-1185">Reference proteome</keyword>
<dbReference type="PROSITE" id="PS50088">
    <property type="entry name" value="ANK_REPEAT"/>
    <property type="match status" value="3"/>
</dbReference>
<feature type="transmembrane region" description="Helical" evidence="8">
    <location>
        <begin position="498"/>
        <end position="521"/>
    </location>
</feature>
<dbReference type="Gene3D" id="1.25.40.20">
    <property type="entry name" value="Ankyrin repeat-containing domain"/>
    <property type="match status" value="2"/>
</dbReference>
<protein>
    <recommendedName>
        <fullName evidence="9">PGG domain-containing protein</fullName>
    </recommendedName>
</protein>
<evidence type="ECO:0000256" key="6">
    <source>
        <dbReference type="ARBA" id="ARBA00023136"/>
    </source>
</evidence>
<organism evidence="10 11">
    <name type="scientific">Corymbia citriodora subsp. variegata</name>
    <dbReference type="NCBI Taxonomy" id="360336"/>
    <lineage>
        <taxon>Eukaryota</taxon>
        <taxon>Viridiplantae</taxon>
        <taxon>Streptophyta</taxon>
        <taxon>Embryophyta</taxon>
        <taxon>Tracheophyta</taxon>
        <taxon>Spermatophyta</taxon>
        <taxon>Magnoliopsida</taxon>
        <taxon>eudicotyledons</taxon>
        <taxon>Gunneridae</taxon>
        <taxon>Pentapetalae</taxon>
        <taxon>rosids</taxon>
        <taxon>malvids</taxon>
        <taxon>Myrtales</taxon>
        <taxon>Myrtaceae</taxon>
        <taxon>Myrtoideae</taxon>
        <taxon>Eucalypteae</taxon>
        <taxon>Corymbia</taxon>
    </lineage>
</organism>
<dbReference type="OrthoDB" id="598775at2759"/>
<dbReference type="SMART" id="SM00248">
    <property type="entry name" value="ANK"/>
    <property type="match status" value="9"/>
</dbReference>
<dbReference type="GO" id="GO:0005886">
    <property type="term" value="C:plasma membrane"/>
    <property type="evidence" value="ECO:0007669"/>
    <property type="project" value="TreeGrafter"/>
</dbReference>
<keyword evidence="5 7" id="KW-0040">ANK repeat</keyword>
<sequence>MVHGQVSVPIDGDEIWERRRARLRALESVNGPRRQVEFRYHVYPLLHAAMKEGDVDKFISALENYSAAEGVSLSNVVTIRGPSGNSLLHIAAGIENPDILQSLLEVVPDKFPTFNLNHLGDNPLHVAARAGKIQTAKLLLGCNMYVDMKNGVGNTALHEAVKKCDCDLTRLLLDHGSRSVYQKNSESRCPLYLAVETGKLEILELLLRNVDGREDLKSEMLGLSPVHGAVKHKRLDMLKKMSERKKELFDLRDAGRGTPLHLAAYENYVEGVKFLIEEFTRSTYLGNEEGYLPIHVACKMGHLETIKELLRDWPDPEELLTLKKRRNILHVAAKYGRASIVRHMLSDPNLDKLINAKDTEGNTPLHVATLQWQPEVVLSLSRDNRVDLKLVNNDNSMALDIVDEQLKKIDAPLRESLTGIILVSAGAHRSKDEAICRTKGLGLARDLESLDRLKNEANTRMVVATLIATITFAAGFSVPGGYNNSEPDVGIATLLNKPMYDCFVICNTIAMYSSIISVVILLWTQISDSVAMLYALKKARLLLLIALLTMAAAFMAGVYVTISKRNWIAILILIIGAAALFVVLSLYLALFFPLGYNSRLVRLFADSIIRAGIFISRSVTE</sequence>
<feature type="transmembrane region" description="Helical" evidence="8">
    <location>
        <begin position="568"/>
        <end position="592"/>
    </location>
</feature>
<keyword evidence="4 8" id="KW-1133">Transmembrane helix</keyword>
<accession>A0A8T0CQR5</accession>
<evidence type="ECO:0000256" key="3">
    <source>
        <dbReference type="ARBA" id="ARBA00022737"/>
    </source>
</evidence>
<feature type="repeat" description="ANK" evidence="7">
    <location>
        <begin position="119"/>
        <end position="151"/>
    </location>
</feature>
<evidence type="ECO:0000259" key="9">
    <source>
        <dbReference type="Pfam" id="PF13962"/>
    </source>
</evidence>
<feature type="transmembrane region" description="Helical" evidence="8">
    <location>
        <begin position="461"/>
        <end position="478"/>
    </location>
</feature>
<dbReference type="Pfam" id="PF13962">
    <property type="entry name" value="PGG"/>
    <property type="match status" value="1"/>
</dbReference>
<reference evidence="10" key="1">
    <citation type="submission" date="2020-05" db="EMBL/GenBank/DDBJ databases">
        <title>WGS assembly of Corymbia citriodora subspecies variegata.</title>
        <authorList>
            <person name="Barry K."/>
            <person name="Hundley H."/>
            <person name="Shu S."/>
            <person name="Jenkins J."/>
            <person name="Grimwood J."/>
            <person name="Baten A."/>
        </authorList>
    </citation>
    <scope>NUCLEOTIDE SEQUENCE</scope>
    <source>
        <strain evidence="10">CV2-018</strain>
    </source>
</reference>
<evidence type="ECO:0000313" key="11">
    <source>
        <dbReference type="Proteomes" id="UP000806378"/>
    </source>
</evidence>
<keyword evidence="3" id="KW-0677">Repeat</keyword>
<dbReference type="Pfam" id="PF00023">
    <property type="entry name" value="Ank"/>
    <property type="match status" value="1"/>
</dbReference>
<evidence type="ECO:0000256" key="2">
    <source>
        <dbReference type="ARBA" id="ARBA00022692"/>
    </source>
</evidence>
<dbReference type="EMBL" id="MU089662">
    <property type="protein sequence ID" value="KAF7849997.1"/>
    <property type="molecule type" value="Genomic_DNA"/>
</dbReference>
<proteinExistence type="predicted"/>
<gene>
    <name evidence="10" type="ORF">BT93_L0048</name>
</gene>
<dbReference type="Gramene" id="rna-gnl|WGS:JABURB|Cocit.L0048.1">
    <property type="protein sequence ID" value="cds-KAF7849997.1"/>
    <property type="gene ID" value="gene-BT93_L0048"/>
</dbReference>
<evidence type="ECO:0000256" key="8">
    <source>
        <dbReference type="SAM" id="Phobius"/>
    </source>
</evidence>
<dbReference type="InterPro" id="IPR026961">
    <property type="entry name" value="PGG_dom"/>
</dbReference>
<dbReference type="PANTHER" id="PTHR24186:SF46">
    <property type="entry name" value="PROTEIN ACCELERATED CELL DEATH 6-LIKE"/>
    <property type="match status" value="1"/>
</dbReference>
<evidence type="ECO:0000256" key="1">
    <source>
        <dbReference type="ARBA" id="ARBA00004141"/>
    </source>
</evidence>
<dbReference type="Proteomes" id="UP000806378">
    <property type="component" value="Unassembled WGS sequence"/>
</dbReference>
<evidence type="ECO:0000313" key="10">
    <source>
        <dbReference type="EMBL" id="KAF7849997.1"/>
    </source>
</evidence>
<dbReference type="SUPFAM" id="SSF48403">
    <property type="entry name" value="Ankyrin repeat"/>
    <property type="match status" value="2"/>
</dbReference>
<keyword evidence="6 8" id="KW-0472">Membrane</keyword>
<dbReference type="AlphaFoldDB" id="A0A8T0CQR5"/>
<feature type="repeat" description="ANK" evidence="7">
    <location>
        <begin position="152"/>
        <end position="184"/>
    </location>
</feature>
<evidence type="ECO:0000256" key="4">
    <source>
        <dbReference type="ARBA" id="ARBA00022989"/>
    </source>
</evidence>
<dbReference type="InterPro" id="IPR002110">
    <property type="entry name" value="Ankyrin_rpt"/>
</dbReference>
<dbReference type="PANTHER" id="PTHR24186">
    <property type="entry name" value="PROTEIN PHOSPHATASE 1 REGULATORY SUBUNIT"/>
    <property type="match status" value="1"/>
</dbReference>
<dbReference type="Pfam" id="PF12796">
    <property type="entry name" value="Ank_2"/>
    <property type="match status" value="2"/>
</dbReference>
<comment type="caution">
    <text evidence="10">The sequence shown here is derived from an EMBL/GenBank/DDBJ whole genome shotgun (WGS) entry which is preliminary data.</text>
</comment>
<evidence type="ECO:0000256" key="7">
    <source>
        <dbReference type="PROSITE-ProRule" id="PRU00023"/>
    </source>
</evidence>
<dbReference type="InterPro" id="IPR036770">
    <property type="entry name" value="Ankyrin_rpt-contain_sf"/>
</dbReference>
<feature type="domain" description="PGG" evidence="9">
    <location>
        <begin position="452"/>
        <end position="560"/>
    </location>
</feature>
<dbReference type="PROSITE" id="PS50297">
    <property type="entry name" value="ANK_REP_REGION"/>
    <property type="match status" value="3"/>
</dbReference>
<feature type="repeat" description="ANK" evidence="7">
    <location>
        <begin position="289"/>
        <end position="311"/>
    </location>
</feature>